<dbReference type="InterPro" id="IPR000504">
    <property type="entry name" value="RRM_dom"/>
</dbReference>
<keyword evidence="4" id="KW-0694">RNA-binding</keyword>
<dbReference type="SMR" id="V7CVG2"/>
<feature type="domain" description="RRM" evidence="6">
    <location>
        <begin position="21"/>
        <end position="98"/>
    </location>
</feature>
<keyword evidence="1" id="KW-0507">mRNA processing</keyword>
<evidence type="ECO:0000256" key="4">
    <source>
        <dbReference type="PROSITE-ProRule" id="PRU00176"/>
    </source>
</evidence>
<keyword evidence="3" id="KW-0508">mRNA splicing</keyword>
<sequence>MRGGVNTRKWHGDHGSSQDYTTFFFSNFPHGYTKTDLLKVFQRWAKVKEVFVSRRLNKWGRRFGFVRFFDVRNVRWLESELDQIIVGNRKLHVNIPKYRRTQEENERYGRRVMRNIDVGKHREEGKEQQKENGFNKKKNGKQARGENGKQVWVEKQGSRSFVEVVTGASQASWKEPSVKYLQQSLPWMVRSSIGQFKEDLSYDQVEEEFIKGGINWMQVRFLGDNLALLTPKEGVVFETFYSDNQQWVDSVFVSIKSWTPDFVVDHKRVWVRCYGLPLALWNMDGFTKVVGKEVKLVSVDDATLAWENVEFARFQVGTSLSHSLRWAKSMRLNDMWCSIVMEEEIVIDGRGMCKCKSYESTVNESSSETYVEESSLSVKSGEDELRQWEGECIRSWKEEDEREAKSRGFLGTSSKEQLFKESNAEYRDEQGKSCSFFMKEVCEKRTQMEGAEVGLLTAIACAANYSSSHIHADLAKVVVDIEVSSSAFKINGLGQVGNLEAQTETGRNQALPTFEGGPRPDRECCRKNEGKEVNWEGATRSMKGVQLDKYGEYGSTKKDEYQRNGEGVAIEGGNYLRSHSEQITGLWSPPIRQRKERGLTDLGDSSLPQRRRSVRLHEKQARSAPSKHQHEGKISASISDGDIYKCNSRLCKQGNGDEPTVLWDIGKTSGIFCHGIEEEVIQEYMCMEERDMGVAKLAKEGDKDGLP</sequence>
<dbReference type="SMART" id="SM00360">
    <property type="entry name" value="RRM"/>
    <property type="match status" value="1"/>
</dbReference>
<keyword evidence="8" id="KW-1185">Reference proteome</keyword>
<evidence type="ECO:0000256" key="1">
    <source>
        <dbReference type="ARBA" id="ARBA00022664"/>
    </source>
</evidence>
<dbReference type="InterPro" id="IPR050907">
    <property type="entry name" value="SRSF"/>
</dbReference>
<proteinExistence type="predicted"/>
<dbReference type="Proteomes" id="UP000000226">
    <property type="component" value="Chromosome 1"/>
</dbReference>
<dbReference type="GO" id="GO:0005681">
    <property type="term" value="C:spliceosomal complex"/>
    <property type="evidence" value="ECO:0007669"/>
    <property type="project" value="UniProtKB-KW"/>
</dbReference>
<dbReference type="PANTHER" id="PTHR23147">
    <property type="entry name" value="SERINE/ARGININE RICH SPLICING FACTOR"/>
    <property type="match status" value="1"/>
</dbReference>
<dbReference type="SUPFAM" id="SSF54928">
    <property type="entry name" value="RNA-binding domain, RBD"/>
    <property type="match status" value="1"/>
</dbReference>
<feature type="region of interest" description="Disordered" evidence="5">
    <location>
        <begin position="118"/>
        <end position="149"/>
    </location>
</feature>
<dbReference type="Gene3D" id="3.30.70.330">
    <property type="match status" value="1"/>
</dbReference>
<evidence type="ECO:0000313" key="7">
    <source>
        <dbReference type="EMBL" id="ESW34124.1"/>
    </source>
</evidence>
<evidence type="ECO:0000313" key="8">
    <source>
        <dbReference type="Proteomes" id="UP000000226"/>
    </source>
</evidence>
<reference evidence="8" key="1">
    <citation type="journal article" date="2014" name="Nat. Genet.">
        <title>A reference genome for common bean and genome-wide analysis of dual domestications.</title>
        <authorList>
            <person name="Schmutz J."/>
            <person name="McClean P.E."/>
            <person name="Mamidi S."/>
            <person name="Wu G.A."/>
            <person name="Cannon S.B."/>
            <person name="Grimwood J."/>
            <person name="Jenkins J."/>
            <person name="Shu S."/>
            <person name="Song Q."/>
            <person name="Chavarro C."/>
            <person name="Torres-Torres M."/>
            <person name="Geffroy V."/>
            <person name="Moghaddam S.M."/>
            <person name="Gao D."/>
            <person name="Abernathy B."/>
            <person name="Barry K."/>
            <person name="Blair M."/>
            <person name="Brick M.A."/>
            <person name="Chovatia M."/>
            <person name="Gepts P."/>
            <person name="Goodstein D.M."/>
            <person name="Gonzales M."/>
            <person name="Hellsten U."/>
            <person name="Hyten D.L."/>
            <person name="Jia G."/>
            <person name="Kelly J.D."/>
            <person name="Kudrna D."/>
            <person name="Lee R."/>
            <person name="Richard M.M."/>
            <person name="Miklas P.N."/>
            <person name="Osorno J.M."/>
            <person name="Rodrigues J."/>
            <person name="Thareau V."/>
            <person name="Urrea C.A."/>
            <person name="Wang M."/>
            <person name="Yu Y."/>
            <person name="Zhang M."/>
            <person name="Wing R.A."/>
            <person name="Cregan P.B."/>
            <person name="Rokhsar D.S."/>
            <person name="Jackson S.A."/>
        </authorList>
    </citation>
    <scope>NUCLEOTIDE SEQUENCE [LARGE SCALE GENOMIC DNA]</scope>
    <source>
        <strain evidence="8">cv. G19833</strain>
    </source>
</reference>
<evidence type="ECO:0000259" key="6">
    <source>
        <dbReference type="PROSITE" id="PS50102"/>
    </source>
</evidence>
<accession>V7CVG2</accession>
<feature type="compositionally biased region" description="Basic and acidic residues" evidence="5">
    <location>
        <begin position="118"/>
        <end position="134"/>
    </location>
</feature>
<dbReference type="InterPro" id="IPR035979">
    <property type="entry name" value="RBD_domain_sf"/>
</dbReference>
<dbReference type="EMBL" id="CM002288">
    <property type="protein sequence ID" value="ESW34124.1"/>
    <property type="molecule type" value="Genomic_DNA"/>
</dbReference>
<dbReference type="GO" id="GO:0008380">
    <property type="term" value="P:RNA splicing"/>
    <property type="evidence" value="ECO:0007669"/>
    <property type="project" value="UniProtKB-KW"/>
</dbReference>
<dbReference type="InterPro" id="IPR012677">
    <property type="entry name" value="Nucleotide-bd_a/b_plait_sf"/>
</dbReference>
<name>V7CVG2_PHAVU</name>
<feature type="region of interest" description="Disordered" evidence="5">
    <location>
        <begin position="587"/>
        <end position="635"/>
    </location>
</feature>
<organism evidence="7 8">
    <name type="scientific">Phaseolus vulgaris</name>
    <name type="common">Kidney bean</name>
    <name type="synonym">French bean</name>
    <dbReference type="NCBI Taxonomy" id="3885"/>
    <lineage>
        <taxon>Eukaryota</taxon>
        <taxon>Viridiplantae</taxon>
        <taxon>Streptophyta</taxon>
        <taxon>Embryophyta</taxon>
        <taxon>Tracheophyta</taxon>
        <taxon>Spermatophyta</taxon>
        <taxon>Magnoliopsida</taxon>
        <taxon>eudicotyledons</taxon>
        <taxon>Gunneridae</taxon>
        <taxon>Pentapetalae</taxon>
        <taxon>rosids</taxon>
        <taxon>fabids</taxon>
        <taxon>Fabales</taxon>
        <taxon>Fabaceae</taxon>
        <taxon>Papilionoideae</taxon>
        <taxon>50 kb inversion clade</taxon>
        <taxon>NPAAA clade</taxon>
        <taxon>indigoferoid/millettioid clade</taxon>
        <taxon>Phaseoleae</taxon>
        <taxon>Phaseolus</taxon>
    </lineage>
</organism>
<protein>
    <recommendedName>
        <fullName evidence="6">RRM domain-containing protein</fullName>
    </recommendedName>
</protein>
<dbReference type="GO" id="GO:0003723">
    <property type="term" value="F:RNA binding"/>
    <property type="evidence" value="ECO:0007669"/>
    <property type="project" value="UniProtKB-UniRule"/>
</dbReference>
<gene>
    <name evidence="7" type="ORF">PHAVU_001G126500g</name>
</gene>
<dbReference type="Pfam" id="PF00076">
    <property type="entry name" value="RRM_1"/>
    <property type="match status" value="1"/>
</dbReference>
<dbReference type="Gramene" id="ESW34124">
    <property type="protein sequence ID" value="ESW34124"/>
    <property type="gene ID" value="PHAVU_001G126500g"/>
</dbReference>
<evidence type="ECO:0000256" key="5">
    <source>
        <dbReference type="SAM" id="MobiDB-lite"/>
    </source>
</evidence>
<dbReference type="CDD" id="cd00590">
    <property type="entry name" value="RRM_SF"/>
    <property type="match status" value="1"/>
</dbReference>
<dbReference type="GO" id="GO:0006397">
    <property type="term" value="P:mRNA processing"/>
    <property type="evidence" value="ECO:0007669"/>
    <property type="project" value="UniProtKB-KW"/>
</dbReference>
<keyword evidence="2" id="KW-0747">Spliceosome</keyword>
<dbReference type="AlphaFoldDB" id="V7CVG2"/>
<dbReference type="OrthoDB" id="1418158at2759"/>
<evidence type="ECO:0000256" key="2">
    <source>
        <dbReference type="ARBA" id="ARBA00022728"/>
    </source>
</evidence>
<evidence type="ECO:0000256" key="3">
    <source>
        <dbReference type="ARBA" id="ARBA00023187"/>
    </source>
</evidence>
<dbReference type="PROSITE" id="PS50102">
    <property type="entry name" value="RRM"/>
    <property type="match status" value="1"/>
</dbReference>